<comment type="subcellular location">
    <subcellularLocation>
        <location evidence="1">Cytoplasm</location>
    </subcellularLocation>
</comment>
<dbReference type="PANTHER" id="PTHR44085:SF2">
    <property type="entry name" value="SEPIAPTERIN REDUCTASE"/>
    <property type="match status" value="1"/>
</dbReference>
<keyword evidence="4" id="KW-0560">Oxidoreductase</keyword>
<dbReference type="GO" id="GO:0006729">
    <property type="term" value="P:tetrahydrobiopterin biosynthetic process"/>
    <property type="evidence" value="ECO:0007669"/>
    <property type="project" value="TreeGrafter"/>
</dbReference>
<dbReference type="Gene3D" id="3.40.50.720">
    <property type="entry name" value="NAD(P)-binding Rossmann-like Domain"/>
    <property type="match status" value="1"/>
</dbReference>
<keyword evidence="3" id="KW-0521">NADP</keyword>
<dbReference type="PROSITE" id="PS00061">
    <property type="entry name" value="ADH_SHORT"/>
    <property type="match status" value="1"/>
</dbReference>
<organism evidence="5 6">
    <name type="scientific">Pelistega europaea</name>
    <dbReference type="NCBI Taxonomy" id="106147"/>
    <lineage>
        <taxon>Bacteria</taxon>
        <taxon>Pseudomonadati</taxon>
        <taxon>Pseudomonadota</taxon>
        <taxon>Betaproteobacteria</taxon>
        <taxon>Burkholderiales</taxon>
        <taxon>Alcaligenaceae</taxon>
        <taxon>Pelistega</taxon>
    </lineage>
</organism>
<evidence type="ECO:0000313" key="6">
    <source>
        <dbReference type="Proteomes" id="UP000541421"/>
    </source>
</evidence>
<dbReference type="Proteomes" id="UP000541421">
    <property type="component" value="Unassembled WGS sequence"/>
</dbReference>
<dbReference type="GO" id="GO:0004757">
    <property type="term" value="F:sepiapterin reductase (NADP+) activity"/>
    <property type="evidence" value="ECO:0007669"/>
    <property type="project" value="TreeGrafter"/>
</dbReference>
<gene>
    <name evidence="5" type="ORF">HKX40_02845</name>
</gene>
<dbReference type="GO" id="GO:0005737">
    <property type="term" value="C:cytoplasm"/>
    <property type="evidence" value="ECO:0007669"/>
    <property type="project" value="UniProtKB-SubCell"/>
</dbReference>
<dbReference type="RefSeq" id="WP_171588039.1">
    <property type="nucleotide sequence ID" value="NZ_JABGBO010000002.1"/>
</dbReference>
<dbReference type="InterPro" id="IPR036291">
    <property type="entry name" value="NAD(P)-bd_dom_sf"/>
</dbReference>
<sequence length="258" mass="27840">MNTIAIVTGASRGIGLALAEQLARECTILVTVARTESLKSVAKITEENHTIHHHFVADLSDTIDVRNLCSKLSTILQKKADRYLLINNAGVLGPMVQYNGLTPGLSAEIDNAFHINVAAAITLSSAFLRDMAKHINTSTETDKPSIQIINISSGAGRSAYPGWGVYCATKAALDRYSEVVQLEAPWAQIVALAPGVVDTNMQENIRSSDEKDFPNLQRFKDLHANQGLSAPADVAAKILAYSLSPDFGKQTLADIRKI</sequence>
<proteinExistence type="predicted"/>
<dbReference type="PANTHER" id="PTHR44085">
    <property type="entry name" value="SEPIAPTERIN REDUCTASE"/>
    <property type="match status" value="1"/>
</dbReference>
<dbReference type="InterPro" id="IPR051721">
    <property type="entry name" value="Biopterin_syn/organic_redct"/>
</dbReference>
<dbReference type="Pfam" id="PF00106">
    <property type="entry name" value="adh_short"/>
    <property type="match status" value="1"/>
</dbReference>
<dbReference type="InterPro" id="IPR002347">
    <property type="entry name" value="SDR_fam"/>
</dbReference>
<dbReference type="InterPro" id="IPR020904">
    <property type="entry name" value="Sc_DH/Rdtase_CS"/>
</dbReference>
<keyword evidence="2" id="KW-0963">Cytoplasm</keyword>
<dbReference type="EMBL" id="JABGBO010000002">
    <property type="protein sequence ID" value="NOL49081.1"/>
    <property type="molecule type" value="Genomic_DNA"/>
</dbReference>
<protein>
    <submittedName>
        <fullName evidence="5">SDR family NAD(P)-dependent oxidoreductase</fullName>
    </submittedName>
</protein>
<evidence type="ECO:0000256" key="2">
    <source>
        <dbReference type="ARBA" id="ARBA00022490"/>
    </source>
</evidence>
<keyword evidence="6" id="KW-1185">Reference proteome</keyword>
<comment type="caution">
    <text evidence="5">The sequence shown here is derived from an EMBL/GenBank/DDBJ whole genome shotgun (WGS) entry which is preliminary data.</text>
</comment>
<name>A0A7Y4P434_9BURK</name>
<evidence type="ECO:0000256" key="4">
    <source>
        <dbReference type="ARBA" id="ARBA00023002"/>
    </source>
</evidence>
<dbReference type="SUPFAM" id="SSF51735">
    <property type="entry name" value="NAD(P)-binding Rossmann-fold domains"/>
    <property type="match status" value="1"/>
</dbReference>
<evidence type="ECO:0000256" key="3">
    <source>
        <dbReference type="ARBA" id="ARBA00022857"/>
    </source>
</evidence>
<accession>A0A7Y4P434</accession>
<dbReference type="AlphaFoldDB" id="A0A7Y4P434"/>
<evidence type="ECO:0000256" key="1">
    <source>
        <dbReference type="ARBA" id="ARBA00004496"/>
    </source>
</evidence>
<evidence type="ECO:0000313" key="5">
    <source>
        <dbReference type="EMBL" id="NOL49081.1"/>
    </source>
</evidence>
<reference evidence="5 6" key="1">
    <citation type="submission" date="2020-05" db="EMBL/GenBank/DDBJ databases">
        <authorList>
            <person name="Niu N."/>
        </authorList>
    </citation>
    <scope>NUCLEOTIDE SEQUENCE [LARGE SCALE GENOMIC DNA]</scope>
    <source>
        <strain evidence="5 6">LMG10982</strain>
    </source>
</reference>
<dbReference type="PRINTS" id="PR00081">
    <property type="entry name" value="GDHRDH"/>
</dbReference>